<dbReference type="VEuPathDB" id="FungiDB:yc1106_03502"/>
<keyword evidence="2" id="KW-1185">Reference proteome</keyword>
<gene>
    <name evidence="1" type="ORF">yc1106_03502</name>
</gene>
<evidence type="ECO:0000313" key="2">
    <source>
        <dbReference type="Proteomes" id="UP001056012"/>
    </source>
</evidence>
<name>A0A9Q8Z8I3_CURCL</name>
<sequence length="201" mass="22446">MSATDNLFVVKKTTVNPNSPGEPMFSVTLHKTYESLPLAKQAAKVLLKEQGYDTEFFIGYHVKEESSEWKYGDGILVYGEASPGEIIKVEIDTVNNSERLVADSTGEIRPPIYHVLQTVVRYDKDRSGSERYSVVEGTYGDRDQARKKAREVLLDENVRKEDFAEYDEYNEDLEGAFGPDCVVHAVKEGGENILVSVVASA</sequence>
<dbReference type="EMBL" id="CP089275">
    <property type="protein sequence ID" value="USP76228.1"/>
    <property type="molecule type" value="Genomic_DNA"/>
</dbReference>
<organism evidence="1 2">
    <name type="scientific">Curvularia clavata</name>
    <dbReference type="NCBI Taxonomy" id="95742"/>
    <lineage>
        <taxon>Eukaryota</taxon>
        <taxon>Fungi</taxon>
        <taxon>Dikarya</taxon>
        <taxon>Ascomycota</taxon>
        <taxon>Pezizomycotina</taxon>
        <taxon>Dothideomycetes</taxon>
        <taxon>Pleosporomycetidae</taxon>
        <taxon>Pleosporales</taxon>
        <taxon>Pleosporineae</taxon>
        <taxon>Pleosporaceae</taxon>
        <taxon>Curvularia</taxon>
    </lineage>
</organism>
<dbReference type="Proteomes" id="UP001056012">
    <property type="component" value="Chromosome 2"/>
</dbReference>
<proteinExistence type="predicted"/>
<evidence type="ECO:0000313" key="1">
    <source>
        <dbReference type="EMBL" id="USP76228.1"/>
    </source>
</evidence>
<dbReference type="OrthoDB" id="3880401at2759"/>
<accession>A0A9Q8Z8I3</accession>
<dbReference type="AlphaFoldDB" id="A0A9Q8Z8I3"/>
<reference evidence="1" key="1">
    <citation type="submission" date="2021-12" db="EMBL/GenBank/DDBJ databases">
        <title>Curvularia clavata genome.</title>
        <authorList>
            <person name="Cao Y."/>
        </authorList>
    </citation>
    <scope>NUCLEOTIDE SEQUENCE</scope>
    <source>
        <strain evidence="1">Yc1106</strain>
    </source>
</reference>
<protein>
    <submittedName>
        <fullName evidence="1">Uncharacterized protein</fullName>
    </submittedName>
</protein>